<dbReference type="EMBL" id="OC916430">
    <property type="protein sequence ID" value="CAD7644252.1"/>
    <property type="molecule type" value="Genomic_DNA"/>
</dbReference>
<dbReference type="EMBL" id="CAJPVJ010001605">
    <property type="protein sequence ID" value="CAG2165022.1"/>
    <property type="molecule type" value="Genomic_DNA"/>
</dbReference>
<feature type="chain" id="PRO_5035680610" description="Mur ligase N-terminal catalytic domain-containing protein" evidence="1">
    <location>
        <begin position="18"/>
        <end position="109"/>
    </location>
</feature>
<dbReference type="Pfam" id="PF01225">
    <property type="entry name" value="Mur_ligase"/>
    <property type="match status" value="1"/>
</dbReference>
<feature type="signal peptide" evidence="1">
    <location>
        <begin position="1"/>
        <end position="17"/>
    </location>
</feature>
<proteinExistence type="predicted"/>
<dbReference type="InterPro" id="IPR050061">
    <property type="entry name" value="MurCDEF_pg_biosynth"/>
</dbReference>
<dbReference type="PANTHER" id="PTHR43445:SF5">
    <property type="entry name" value="UDP-N-ACETYLMURAMATE--L-ALANYL-GAMMA-D-GLUTAMYL-MESO-2,6-DIAMINOHEPTANDIOATE LIGASE"/>
    <property type="match status" value="1"/>
</dbReference>
<dbReference type="PANTHER" id="PTHR43445">
    <property type="entry name" value="UDP-N-ACETYLMURAMATE--L-ALANINE LIGASE-RELATED"/>
    <property type="match status" value="1"/>
</dbReference>
<sequence length="109" mass="12196">MHLHILGICGTFMGSLALLARDLGHKVTGSDANVYPPMSTQLENAGITLMQGYDRSHLQPHPDLVHNSLLTMYYKANMCLVLQAPMVKPPQQQCWLGYWIKRALVKAHV</sequence>
<evidence type="ECO:0000313" key="3">
    <source>
        <dbReference type="EMBL" id="CAD7644252.1"/>
    </source>
</evidence>
<keyword evidence="1" id="KW-0732">Signal</keyword>
<protein>
    <recommendedName>
        <fullName evidence="2">Mur ligase N-terminal catalytic domain-containing protein</fullName>
    </recommendedName>
</protein>
<dbReference type="AlphaFoldDB" id="A0A7R9QFR8"/>
<dbReference type="Proteomes" id="UP000728032">
    <property type="component" value="Unassembled WGS sequence"/>
</dbReference>
<reference evidence="3" key="1">
    <citation type="submission" date="2020-11" db="EMBL/GenBank/DDBJ databases">
        <authorList>
            <person name="Tran Van P."/>
        </authorList>
    </citation>
    <scope>NUCLEOTIDE SEQUENCE</scope>
</reference>
<feature type="domain" description="Mur ligase N-terminal catalytic" evidence="2">
    <location>
        <begin position="2"/>
        <end position="66"/>
    </location>
</feature>
<evidence type="ECO:0000259" key="2">
    <source>
        <dbReference type="Pfam" id="PF01225"/>
    </source>
</evidence>
<dbReference type="InterPro" id="IPR000713">
    <property type="entry name" value="Mur_ligase_N"/>
</dbReference>
<evidence type="ECO:0000313" key="4">
    <source>
        <dbReference type="Proteomes" id="UP000728032"/>
    </source>
</evidence>
<organism evidence="3">
    <name type="scientific">Oppiella nova</name>
    <dbReference type="NCBI Taxonomy" id="334625"/>
    <lineage>
        <taxon>Eukaryota</taxon>
        <taxon>Metazoa</taxon>
        <taxon>Ecdysozoa</taxon>
        <taxon>Arthropoda</taxon>
        <taxon>Chelicerata</taxon>
        <taxon>Arachnida</taxon>
        <taxon>Acari</taxon>
        <taxon>Acariformes</taxon>
        <taxon>Sarcoptiformes</taxon>
        <taxon>Oribatida</taxon>
        <taxon>Brachypylina</taxon>
        <taxon>Oppioidea</taxon>
        <taxon>Oppiidae</taxon>
        <taxon>Oppiella</taxon>
    </lineage>
</organism>
<dbReference type="GO" id="GO:0016881">
    <property type="term" value="F:acid-amino acid ligase activity"/>
    <property type="evidence" value="ECO:0007669"/>
    <property type="project" value="InterPro"/>
</dbReference>
<evidence type="ECO:0000256" key="1">
    <source>
        <dbReference type="SAM" id="SignalP"/>
    </source>
</evidence>
<dbReference type="SUPFAM" id="SSF51984">
    <property type="entry name" value="MurCD N-terminal domain"/>
    <property type="match status" value="1"/>
</dbReference>
<accession>A0A7R9QFR8</accession>
<dbReference type="OrthoDB" id="8122428at2759"/>
<keyword evidence="4" id="KW-1185">Reference proteome</keyword>
<dbReference type="Gene3D" id="3.40.50.720">
    <property type="entry name" value="NAD(P)-binding Rossmann-like Domain"/>
    <property type="match status" value="1"/>
</dbReference>
<gene>
    <name evidence="3" type="ORF">ONB1V03_LOCUS4568</name>
</gene>
<name>A0A7R9QFR8_9ACAR</name>